<dbReference type="EMBL" id="ML992684">
    <property type="protein sequence ID" value="KAF2209890.1"/>
    <property type="molecule type" value="Genomic_DNA"/>
</dbReference>
<gene>
    <name evidence="1" type="ORF">CERZMDRAFT_46327</name>
</gene>
<organism evidence="1 2">
    <name type="scientific">Cercospora zeae-maydis SCOH1-5</name>
    <dbReference type="NCBI Taxonomy" id="717836"/>
    <lineage>
        <taxon>Eukaryota</taxon>
        <taxon>Fungi</taxon>
        <taxon>Dikarya</taxon>
        <taxon>Ascomycota</taxon>
        <taxon>Pezizomycotina</taxon>
        <taxon>Dothideomycetes</taxon>
        <taxon>Dothideomycetidae</taxon>
        <taxon>Mycosphaerellales</taxon>
        <taxon>Mycosphaerellaceae</taxon>
        <taxon>Cercospora</taxon>
    </lineage>
</organism>
<keyword evidence="2" id="KW-1185">Reference proteome</keyword>
<name>A0A6A6F917_9PEZI</name>
<sequence length="405" mass="43363">MPASIPYDPSLTLMSVVNDKALTAVEEISKAQDPVYAAKDSLDSLIASKRSLEMTKTELKNLGVGTDALDTELTKLSNAILQSAADHEKAKVLAEPKIQQLRAAMRNSQVQFESPVDGLRSGIKTLPLASNTMNMNVQYFSVGSDQQTSAVYVSQIASYVSGTMSRIFGPSEYTSIGTAAANQVAQELKRQNLEGTLVISVCCTHQNVSMVAPFVLNLDKAVKIWNELFPGNKLDPTSRSDMMKVAMGERNADKYSIISGTTFGSGFVGMVHAVKTSDASAAEDLTGAATSLQATIDAGSWYNGTDRRKGLDSSFDENIRRLFSEQNVQSNATVLTMGVGSGDATTPAPSGGLDVGAMLQALDDYLKKMAASTGGTPLHHYLKDIDKKSLAEQLIAKYYPGKCEE</sequence>
<evidence type="ECO:0000313" key="2">
    <source>
        <dbReference type="Proteomes" id="UP000799539"/>
    </source>
</evidence>
<dbReference type="Proteomes" id="UP000799539">
    <property type="component" value="Unassembled WGS sequence"/>
</dbReference>
<protein>
    <submittedName>
        <fullName evidence="1">Uncharacterized protein</fullName>
    </submittedName>
</protein>
<reference evidence="1" key="1">
    <citation type="journal article" date="2020" name="Stud. Mycol.">
        <title>101 Dothideomycetes genomes: a test case for predicting lifestyles and emergence of pathogens.</title>
        <authorList>
            <person name="Haridas S."/>
            <person name="Albert R."/>
            <person name="Binder M."/>
            <person name="Bloem J."/>
            <person name="Labutti K."/>
            <person name="Salamov A."/>
            <person name="Andreopoulos B."/>
            <person name="Baker S."/>
            <person name="Barry K."/>
            <person name="Bills G."/>
            <person name="Bluhm B."/>
            <person name="Cannon C."/>
            <person name="Castanera R."/>
            <person name="Culley D."/>
            <person name="Daum C."/>
            <person name="Ezra D."/>
            <person name="Gonzalez J."/>
            <person name="Henrissat B."/>
            <person name="Kuo A."/>
            <person name="Liang C."/>
            <person name="Lipzen A."/>
            <person name="Lutzoni F."/>
            <person name="Magnuson J."/>
            <person name="Mondo S."/>
            <person name="Nolan M."/>
            <person name="Ohm R."/>
            <person name="Pangilinan J."/>
            <person name="Park H.-J."/>
            <person name="Ramirez L."/>
            <person name="Alfaro M."/>
            <person name="Sun H."/>
            <person name="Tritt A."/>
            <person name="Yoshinaga Y."/>
            <person name="Zwiers L.-H."/>
            <person name="Turgeon B."/>
            <person name="Goodwin S."/>
            <person name="Spatafora J."/>
            <person name="Crous P."/>
            <person name="Grigoriev I."/>
        </authorList>
    </citation>
    <scope>NUCLEOTIDE SEQUENCE</scope>
    <source>
        <strain evidence="1">SCOH1-5</strain>
    </source>
</reference>
<dbReference type="OrthoDB" id="5183255at2759"/>
<dbReference type="AlphaFoldDB" id="A0A6A6F917"/>
<accession>A0A6A6F917</accession>
<proteinExistence type="predicted"/>
<evidence type="ECO:0000313" key="1">
    <source>
        <dbReference type="EMBL" id="KAF2209890.1"/>
    </source>
</evidence>